<evidence type="ECO:0000313" key="3">
    <source>
        <dbReference type="Proteomes" id="UP000182257"/>
    </source>
</evidence>
<accession>A0A1H4ES60</accession>
<dbReference type="OrthoDB" id="9815825at2"/>
<gene>
    <name evidence="2" type="ORF">SAMN05216462_2929</name>
</gene>
<dbReference type="PANTHER" id="PTHR43377:SF1">
    <property type="entry name" value="BILIVERDIN REDUCTASE A"/>
    <property type="match status" value="1"/>
</dbReference>
<dbReference type="SUPFAM" id="SSF55347">
    <property type="entry name" value="Glyceraldehyde-3-phosphate dehydrogenase-like, C-terminal domain"/>
    <property type="match status" value="1"/>
</dbReference>
<dbReference type="Proteomes" id="UP000182257">
    <property type="component" value="Unassembled WGS sequence"/>
</dbReference>
<dbReference type="SUPFAM" id="SSF51735">
    <property type="entry name" value="NAD(P)-binding Rossmann-fold domains"/>
    <property type="match status" value="1"/>
</dbReference>
<dbReference type="Pfam" id="PF01408">
    <property type="entry name" value="GFO_IDH_MocA"/>
    <property type="match status" value="1"/>
</dbReference>
<feature type="domain" description="Gfo/Idh/MocA-like oxidoreductase N-terminal" evidence="1">
    <location>
        <begin position="5"/>
        <end position="113"/>
    </location>
</feature>
<dbReference type="RefSeq" id="WP_074762143.1">
    <property type="nucleotide sequence ID" value="NZ_FNRF01000006.1"/>
</dbReference>
<proteinExistence type="predicted"/>
<evidence type="ECO:0000259" key="1">
    <source>
        <dbReference type="Pfam" id="PF01408"/>
    </source>
</evidence>
<reference evidence="2 3" key="1">
    <citation type="submission" date="2016-10" db="EMBL/GenBank/DDBJ databases">
        <authorList>
            <person name="de Groot N.N."/>
        </authorList>
    </citation>
    <scope>NUCLEOTIDE SEQUENCE [LARGE SCALE GENOMIC DNA]</scope>
    <source>
        <strain evidence="2 3">D31d</strain>
    </source>
</reference>
<sequence length="316" mass="36068">MNNYKIAFVGLGSIATRHLKNVHAYLASQGDSCTVDLYRSSLGRPLADELQPLVSNTYLFADEIPADRQYDVVFVTNPTSMHYETVERFSGHTKSFFIEKPVFYSTEVDEKIFDTIKGIPSYVACPLHYNAVLQYVKQHVNPDDVICARAMSSSYLPDWRPGQDYRKTYSAHKDLGGGVSIDLIHEWDYLTWLFGMPTECKQLIKKVSNLEIDSDDLAIYIGKNEKTSFELHLDYFGRQTQRTLDLFTADDTIHCDLIAGIVSYLKKGETIKLNSERNAFQMAEIVHFFEIINNKTINDSTPEHAYQVLKIAKGEF</sequence>
<organism evidence="2 3">
    <name type="scientific">Xylanibacter ruminicola</name>
    <name type="common">Prevotella ruminicola</name>
    <dbReference type="NCBI Taxonomy" id="839"/>
    <lineage>
        <taxon>Bacteria</taxon>
        <taxon>Pseudomonadati</taxon>
        <taxon>Bacteroidota</taxon>
        <taxon>Bacteroidia</taxon>
        <taxon>Bacteroidales</taxon>
        <taxon>Prevotellaceae</taxon>
        <taxon>Xylanibacter</taxon>
    </lineage>
</organism>
<dbReference type="InterPro" id="IPR051450">
    <property type="entry name" value="Gfo/Idh/MocA_Oxidoreductases"/>
</dbReference>
<dbReference type="InterPro" id="IPR000683">
    <property type="entry name" value="Gfo/Idh/MocA-like_OxRdtase_N"/>
</dbReference>
<evidence type="ECO:0000313" key="2">
    <source>
        <dbReference type="EMBL" id="SEA87903.1"/>
    </source>
</evidence>
<dbReference type="InterPro" id="IPR036291">
    <property type="entry name" value="NAD(P)-bd_dom_sf"/>
</dbReference>
<name>A0A1H4ES60_XYLRU</name>
<protein>
    <submittedName>
        <fullName evidence="2">Predicted dehydrogenase</fullName>
    </submittedName>
</protein>
<dbReference type="PANTHER" id="PTHR43377">
    <property type="entry name" value="BILIVERDIN REDUCTASE A"/>
    <property type="match status" value="1"/>
</dbReference>
<dbReference type="GO" id="GO:0000166">
    <property type="term" value="F:nucleotide binding"/>
    <property type="evidence" value="ECO:0007669"/>
    <property type="project" value="InterPro"/>
</dbReference>
<dbReference type="Gene3D" id="3.30.360.10">
    <property type="entry name" value="Dihydrodipicolinate Reductase, domain 2"/>
    <property type="match status" value="1"/>
</dbReference>
<dbReference type="Gene3D" id="3.40.50.720">
    <property type="entry name" value="NAD(P)-binding Rossmann-like Domain"/>
    <property type="match status" value="1"/>
</dbReference>
<dbReference type="AlphaFoldDB" id="A0A1H4ES60"/>
<dbReference type="EMBL" id="FNRF01000006">
    <property type="protein sequence ID" value="SEA87903.1"/>
    <property type="molecule type" value="Genomic_DNA"/>
</dbReference>